<accession>A0A497F2R2</accession>
<dbReference type="PROSITE" id="PS50162">
    <property type="entry name" value="RECA_2"/>
    <property type="match status" value="1"/>
</dbReference>
<evidence type="ECO:0000256" key="2">
    <source>
        <dbReference type="ARBA" id="ARBA00022840"/>
    </source>
</evidence>
<keyword evidence="4" id="KW-0175">Coiled coil</keyword>
<dbReference type="GO" id="GO:0003677">
    <property type="term" value="F:DNA binding"/>
    <property type="evidence" value="ECO:0007669"/>
    <property type="project" value="UniProtKB-KW"/>
</dbReference>
<dbReference type="GO" id="GO:0005524">
    <property type="term" value="F:ATP binding"/>
    <property type="evidence" value="ECO:0007669"/>
    <property type="project" value="UniProtKB-KW"/>
</dbReference>
<evidence type="ECO:0000256" key="1">
    <source>
        <dbReference type="ARBA" id="ARBA00022741"/>
    </source>
</evidence>
<comment type="caution">
    <text evidence="6">The sequence shown here is derived from an EMBL/GenBank/DDBJ whole genome shotgun (WGS) entry which is preliminary data.</text>
</comment>
<dbReference type="Proteomes" id="UP000272051">
    <property type="component" value="Unassembled WGS sequence"/>
</dbReference>
<evidence type="ECO:0000256" key="4">
    <source>
        <dbReference type="SAM" id="Coils"/>
    </source>
</evidence>
<evidence type="ECO:0000256" key="3">
    <source>
        <dbReference type="ARBA" id="ARBA00023125"/>
    </source>
</evidence>
<dbReference type="AlphaFoldDB" id="A0A497F2R2"/>
<feature type="non-terminal residue" evidence="6">
    <location>
        <position position="171"/>
    </location>
</feature>
<dbReference type="GO" id="GO:0006281">
    <property type="term" value="P:DNA repair"/>
    <property type="evidence" value="ECO:0007669"/>
    <property type="project" value="InterPro"/>
</dbReference>
<dbReference type="SUPFAM" id="SSF52540">
    <property type="entry name" value="P-loop containing nucleoside triphosphate hydrolases"/>
    <property type="match status" value="1"/>
</dbReference>
<dbReference type="PANTHER" id="PTHR22942">
    <property type="entry name" value="RECA/RAD51/RADA DNA STRAND-PAIRING FAMILY MEMBER"/>
    <property type="match status" value="1"/>
</dbReference>
<feature type="coiled-coil region" evidence="4">
    <location>
        <begin position="121"/>
        <end position="148"/>
    </location>
</feature>
<evidence type="ECO:0000259" key="5">
    <source>
        <dbReference type="PROSITE" id="PS50162"/>
    </source>
</evidence>
<evidence type="ECO:0000313" key="7">
    <source>
        <dbReference type="Proteomes" id="UP000272051"/>
    </source>
</evidence>
<keyword evidence="3" id="KW-0238">DNA-binding</keyword>
<dbReference type="GO" id="GO:0140664">
    <property type="term" value="F:ATP-dependent DNA damage sensor activity"/>
    <property type="evidence" value="ECO:0007669"/>
    <property type="project" value="InterPro"/>
</dbReference>
<keyword evidence="2" id="KW-0067">ATP-binding</keyword>
<dbReference type="Gene3D" id="3.40.50.300">
    <property type="entry name" value="P-loop containing nucleotide triphosphate hydrolases"/>
    <property type="match status" value="1"/>
</dbReference>
<organism evidence="6 7">
    <name type="scientific">Thermoproteota archaeon</name>
    <dbReference type="NCBI Taxonomy" id="2056631"/>
    <lineage>
        <taxon>Archaea</taxon>
        <taxon>Thermoproteota</taxon>
    </lineage>
</organism>
<evidence type="ECO:0000313" key="6">
    <source>
        <dbReference type="EMBL" id="RLE53631.1"/>
    </source>
</evidence>
<dbReference type="EMBL" id="QMQX01000005">
    <property type="protein sequence ID" value="RLE53631.1"/>
    <property type="molecule type" value="Genomic_DNA"/>
</dbReference>
<gene>
    <name evidence="6" type="ORF">DRJ33_00555</name>
</gene>
<dbReference type="Pfam" id="PF08423">
    <property type="entry name" value="Rad51"/>
    <property type="match status" value="1"/>
</dbReference>
<reference evidence="6 7" key="1">
    <citation type="submission" date="2018-06" db="EMBL/GenBank/DDBJ databases">
        <title>Extensive metabolic versatility and redundancy in microbially diverse, dynamic hydrothermal sediments.</title>
        <authorList>
            <person name="Dombrowski N."/>
            <person name="Teske A."/>
            <person name="Baker B.J."/>
        </authorList>
    </citation>
    <scope>NUCLEOTIDE SEQUENCE [LARGE SCALE GENOMIC DNA]</scope>
    <source>
        <strain evidence="6">B34_G17</strain>
    </source>
</reference>
<dbReference type="InterPro" id="IPR013632">
    <property type="entry name" value="Rad51_C"/>
</dbReference>
<dbReference type="InterPro" id="IPR020588">
    <property type="entry name" value="RecA_ATP-bd"/>
</dbReference>
<keyword evidence="1" id="KW-0547">Nucleotide-binding</keyword>
<dbReference type="InterPro" id="IPR027417">
    <property type="entry name" value="P-loop_NTPase"/>
</dbReference>
<protein>
    <recommendedName>
        <fullName evidence="5">RecA family profile 1 domain-containing protein</fullName>
    </recommendedName>
</protein>
<dbReference type="PANTHER" id="PTHR22942:SF47">
    <property type="entry name" value="DNA REPAIR AND RECOMBINATION PROTEIN RADB"/>
    <property type="match status" value="1"/>
</dbReference>
<feature type="domain" description="RecA family profile 1" evidence="5">
    <location>
        <begin position="4"/>
        <end position="166"/>
    </location>
</feature>
<proteinExistence type="predicted"/>
<name>A0A497F2R2_9CREN</name>
<sequence>MVFEMKELVTGIERFDEAIKIPIGEITTVFGESGSGKTNFVLQVLIQSVLNGFKPIVVYCDGVFPATRLLQMVMERGIFRGILEHLTVVEPKSFEEQDSLVDLLKEMVSSENGLVVFDSITKLYRAELKEDEKENARLNQMLNRQLATLLSLAKEKSVAVIVTSQVRAILN</sequence>